<organism evidence="3 4">
    <name type="scientific">Cupriavidus basilensis</name>
    <dbReference type="NCBI Taxonomy" id="68895"/>
    <lineage>
        <taxon>Bacteria</taxon>
        <taxon>Pseudomonadati</taxon>
        <taxon>Pseudomonadota</taxon>
        <taxon>Betaproteobacteria</taxon>
        <taxon>Burkholderiales</taxon>
        <taxon>Burkholderiaceae</taxon>
        <taxon>Cupriavidus</taxon>
    </lineage>
</organism>
<feature type="transmembrane region" description="Helical" evidence="1">
    <location>
        <begin position="50"/>
        <end position="69"/>
    </location>
</feature>
<dbReference type="PROSITE" id="PS50234">
    <property type="entry name" value="VWFA"/>
    <property type="match status" value="1"/>
</dbReference>
<dbReference type="SMART" id="SM00327">
    <property type="entry name" value="VWA"/>
    <property type="match status" value="1"/>
</dbReference>
<evidence type="ECO:0000259" key="2">
    <source>
        <dbReference type="PROSITE" id="PS50234"/>
    </source>
</evidence>
<dbReference type="Gene3D" id="3.40.50.410">
    <property type="entry name" value="von Willebrand factor, type A domain"/>
    <property type="match status" value="1"/>
</dbReference>
<evidence type="ECO:0000313" key="3">
    <source>
        <dbReference type="EMBL" id="MDF3838620.1"/>
    </source>
</evidence>
<name>A0ABT6B172_9BURK</name>
<dbReference type="RefSeq" id="WP_276268534.1">
    <property type="nucleotide sequence ID" value="NZ_JARJLM010000611.1"/>
</dbReference>
<dbReference type="InterPro" id="IPR002035">
    <property type="entry name" value="VWF_A"/>
</dbReference>
<accession>A0ABT6B172</accession>
<keyword evidence="4" id="KW-1185">Reference proteome</keyword>
<gene>
    <name evidence="3" type="ORF">P3W85_37655</name>
</gene>
<dbReference type="InterPro" id="IPR036465">
    <property type="entry name" value="vWFA_dom_sf"/>
</dbReference>
<keyword evidence="1" id="KW-0472">Membrane</keyword>
<dbReference type="SUPFAM" id="SSF53300">
    <property type="entry name" value="vWA-like"/>
    <property type="match status" value="1"/>
</dbReference>
<feature type="domain" description="VWFA" evidence="2">
    <location>
        <begin position="85"/>
        <end position="284"/>
    </location>
</feature>
<evidence type="ECO:0000256" key="1">
    <source>
        <dbReference type="SAM" id="Phobius"/>
    </source>
</evidence>
<dbReference type="Proteomes" id="UP001216674">
    <property type="component" value="Unassembled WGS sequence"/>
</dbReference>
<reference evidence="3 4" key="1">
    <citation type="submission" date="2023-03" db="EMBL/GenBank/DDBJ databases">
        <title>Draft assemblies of triclosan tolerant bacteria isolated from returned activated sludge.</title>
        <authorList>
            <person name="Van Hamelsveld S."/>
        </authorList>
    </citation>
    <scope>NUCLEOTIDE SEQUENCE [LARGE SCALE GENOMIC DNA]</scope>
    <source>
        <strain evidence="3 4">GW210010_S58</strain>
    </source>
</reference>
<dbReference type="CDD" id="cd00198">
    <property type="entry name" value="vWFA"/>
    <property type="match status" value="1"/>
</dbReference>
<dbReference type="EMBL" id="JARJLM010000611">
    <property type="protein sequence ID" value="MDF3838620.1"/>
    <property type="molecule type" value="Genomic_DNA"/>
</dbReference>
<keyword evidence="1" id="KW-0812">Transmembrane</keyword>
<proteinExistence type="predicted"/>
<keyword evidence="1" id="KW-1133">Transmembrane helix</keyword>
<comment type="caution">
    <text evidence="3">The sequence shown here is derived from an EMBL/GenBank/DDBJ whole genome shotgun (WGS) entry which is preliminary data.</text>
</comment>
<dbReference type="Pfam" id="PF13519">
    <property type="entry name" value="VWA_2"/>
    <property type="match status" value="1"/>
</dbReference>
<evidence type="ECO:0000313" key="4">
    <source>
        <dbReference type="Proteomes" id="UP001216674"/>
    </source>
</evidence>
<feature type="transmembrane region" description="Helical" evidence="1">
    <location>
        <begin position="305"/>
        <end position="324"/>
    </location>
</feature>
<protein>
    <submittedName>
        <fullName evidence="3">VWA domain-containing protein</fullName>
    </submittedName>
</protein>
<sequence>MTLPFDFVHPWVLALLPLALLPLARRRGDALPFPSVAWLPPDRIGRAAGLLWRGLAAIAMAGIIVGLASPGRAETQVARTGHGAEILLLLDRSGSMNSVIVAKGEQAALRTQGDTKSDVARELLTRFVEQRPDDRFAFMMFSTGPLRVLPFTERKQAIQAGIAATRIGRGLMNTDIGRAVLAAIAEFDGRPYSGSRIILMVSDGGAQLDPGTRKRIEAGLARNRIALYWIYLRTGTSPSLHADAPDDGAAQEIALHRFFQTLATPYRAYEAEDASAMAAAIAEVGRQQNLPLSFMERVPRKDGSPYAFGAALACCALLLGYRFLQLRSWT</sequence>